<dbReference type="OrthoDB" id="426718at2759"/>
<organism evidence="1 2">
    <name type="scientific">Endocarpon pusillum</name>
    <dbReference type="NCBI Taxonomy" id="364733"/>
    <lineage>
        <taxon>Eukaryota</taxon>
        <taxon>Fungi</taxon>
        <taxon>Dikarya</taxon>
        <taxon>Ascomycota</taxon>
        <taxon>Pezizomycotina</taxon>
        <taxon>Eurotiomycetes</taxon>
        <taxon>Chaetothyriomycetidae</taxon>
        <taxon>Verrucariales</taxon>
        <taxon>Verrucariaceae</taxon>
        <taxon>Endocarpon</taxon>
    </lineage>
</organism>
<name>A0A8H7E7Z3_9EURO</name>
<dbReference type="PANTHER" id="PTHR37490:SF3">
    <property type="entry name" value="DUF3431 DOMAIN CONTAINING PROTEIN"/>
    <property type="match status" value="1"/>
</dbReference>
<dbReference type="AlphaFoldDB" id="A0A8H7E7Z3"/>
<evidence type="ECO:0000313" key="1">
    <source>
        <dbReference type="EMBL" id="KAF7510251.1"/>
    </source>
</evidence>
<protein>
    <submittedName>
        <fullName evidence="1">Uncharacterized protein</fullName>
    </submittedName>
</protein>
<comment type="caution">
    <text evidence="1">The sequence shown here is derived from an EMBL/GenBank/DDBJ whole genome shotgun (WGS) entry which is preliminary data.</text>
</comment>
<reference evidence="1" key="1">
    <citation type="submission" date="2020-02" db="EMBL/GenBank/DDBJ databases">
        <authorList>
            <person name="Palmer J.M."/>
        </authorList>
    </citation>
    <scope>NUCLEOTIDE SEQUENCE</scope>
    <source>
        <strain evidence="1">EPUS1.4</strain>
        <tissue evidence="1">Thallus</tissue>
    </source>
</reference>
<dbReference type="EMBL" id="JAACFV010000032">
    <property type="protein sequence ID" value="KAF7510251.1"/>
    <property type="molecule type" value="Genomic_DNA"/>
</dbReference>
<gene>
    <name evidence="1" type="ORF">GJ744_006947</name>
</gene>
<dbReference type="Proteomes" id="UP000606974">
    <property type="component" value="Unassembled WGS sequence"/>
</dbReference>
<accession>A0A8H7E7Z3</accession>
<keyword evidence="2" id="KW-1185">Reference proteome</keyword>
<evidence type="ECO:0000313" key="2">
    <source>
        <dbReference type="Proteomes" id="UP000606974"/>
    </source>
</evidence>
<dbReference type="InterPro" id="IPR021838">
    <property type="entry name" value="DUF3431"/>
</dbReference>
<dbReference type="PANTHER" id="PTHR37490">
    <property type="entry name" value="EXPRESSED PROTEIN"/>
    <property type="match status" value="1"/>
</dbReference>
<sequence length="389" mass="44282">MVLHSRSRLLFPACVLALVLVVLFFRSNRDQVSIRNSVPDAQPEKDGSNSTPIQSKVLGAFPRPRYQPGTPKPASQNYSRTLVIASTSKEDTTWLAELANEPDLSTAVYVVDEPHASLTVPKNKGHEVMVYLTYIIDHYDKLADITIFMHAHRVTWHNNDLMFSDAVEMVRRLSSPKVTRDGYMNMRCHLDPGCPDHIHPSVADDNGGNIPEAVVIGRAWLELFPNAEAPPTVLSQPCCAQFALSRERIRNLPLEQYIFFRRWLLDTDLDDQLSGRVWEYVWQYIFAGVDEFCPTESICYCDGYGICFGGEEKYQEWFAIRRKSRELTDLKGSLGDDEKDTEQKASIQVRLTELDLKMSTMKKDAFLRGEDPKNRALEAGREWKDGNGF</sequence>
<proteinExistence type="predicted"/>
<dbReference type="Pfam" id="PF11913">
    <property type="entry name" value="DUF3431"/>
    <property type="match status" value="1"/>
</dbReference>